<reference evidence="4 5" key="1">
    <citation type="submission" date="2019-07" db="EMBL/GenBank/DDBJ databases">
        <title>Whole genome shotgun sequence of Halolactibacillus alkaliphilus NBRC 103919.</title>
        <authorList>
            <person name="Hosoyama A."/>
            <person name="Uohara A."/>
            <person name="Ohji S."/>
            <person name="Ichikawa N."/>
        </authorList>
    </citation>
    <scope>NUCLEOTIDE SEQUENCE [LARGE SCALE GENOMIC DNA]</scope>
    <source>
        <strain evidence="4 5">NBRC 103919</strain>
    </source>
</reference>
<dbReference type="GO" id="GO:0016787">
    <property type="term" value="F:hydrolase activity"/>
    <property type="evidence" value="ECO:0007669"/>
    <property type="project" value="InterPro"/>
</dbReference>
<dbReference type="SUPFAM" id="SSF53474">
    <property type="entry name" value="alpha/beta-Hydrolases"/>
    <property type="match status" value="1"/>
</dbReference>
<dbReference type="EMBL" id="BJYE01000059">
    <property type="protein sequence ID" value="GEN58034.1"/>
    <property type="molecule type" value="Genomic_DNA"/>
</dbReference>
<protein>
    <submittedName>
        <fullName evidence="4">Carboxymethylenebutenolidase</fullName>
    </submittedName>
</protein>
<dbReference type="RefSeq" id="WP_089803662.1">
    <property type="nucleotide sequence ID" value="NZ_BJYE01000059.1"/>
</dbReference>
<feature type="region of interest" description="Disordered" evidence="1">
    <location>
        <begin position="215"/>
        <end position="234"/>
    </location>
</feature>
<accession>A0A511X522</accession>
<evidence type="ECO:0000313" key="5">
    <source>
        <dbReference type="Proteomes" id="UP000321400"/>
    </source>
</evidence>
<feature type="domain" description="Alpha/beta hydrolase fold-5" evidence="3">
    <location>
        <begin position="71"/>
        <end position="234"/>
    </location>
</feature>
<evidence type="ECO:0000259" key="3">
    <source>
        <dbReference type="Pfam" id="PF12695"/>
    </source>
</evidence>
<evidence type="ECO:0000256" key="1">
    <source>
        <dbReference type="SAM" id="MobiDB-lite"/>
    </source>
</evidence>
<dbReference type="AlphaFoldDB" id="A0A511X522"/>
<dbReference type="InterPro" id="IPR029059">
    <property type="entry name" value="AB_hydrolase_5"/>
</dbReference>
<dbReference type="Gene3D" id="3.40.50.1820">
    <property type="entry name" value="alpha/beta hydrolase"/>
    <property type="match status" value="1"/>
</dbReference>
<proteinExistence type="predicted"/>
<comment type="caution">
    <text evidence="4">The sequence shown here is derived from an EMBL/GenBank/DDBJ whole genome shotgun (WGS) entry which is preliminary data.</text>
</comment>
<keyword evidence="2" id="KW-0472">Membrane</keyword>
<keyword evidence="2" id="KW-1133">Transmembrane helix</keyword>
<dbReference type="Pfam" id="PF12695">
    <property type="entry name" value="Abhydrolase_5"/>
    <property type="match status" value="1"/>
</dbReference>
<keyword evidence="5" id="KW-1185">Reference proteome</keyword>
<organism evidence="4 5">
    <name type="scientific">Halolactibacillus alkaliphilus</name>
    <dbReference type="NCBI Taxonomy" id="442899"/>
    <lineage>
        <taxon>Bacteria</taxon>
        <taxon>Bacillati</taxon>
        <taxon>Bacillota</taxon>
        <taxon>Bacilli</taxon>
        <taxon>Bacillales</taxon>
        <taxon>Bacillaceae</taxon>
        <taxon>Halolactibacillus</taxon>
    </lineage>
</organism>
<feature type="transmembrane region" description="Helical" evidence="2">
    <location>
        <begin position="14"/>
        <end position="33"/>
    </location>
</feature>
<dbReference type="OrthoDB" id="9780932at2"/>
<sequence length="247" mass="27215">MFERWRKSSKVKKVLMISGLVMVALIVAVFLFVRLNTYQPLPEATALLDAAHVEETGDWLKLSSESTQARIVFYPGGLVEPVSYLPLFEPLTHEGFEIFIMKMPFNLAILNTNAIEKLEIHTSDDVPTYLSGHSLGGASAALYLAEEPESVDGLVLLAAYPSENSNLSDVVFPVVSITASNDTILNWESFETSQSLLPKDTTYNMIEGGNHANFGSYGKQDGDGENTISREEQQTTTRSIFTDLIGK</sequence>
<gene>
    <name evidence="4" type="ORF">HAL01_24980</name>
</gene>
<dbReference type="Proteomes" id="UP000321400">
    <property type="component" value="Unassembled WGS sequence"/>
</dbReference>
<dbReference type="STRING" id="442899.SAMN05720591_1537"/>
<evidence type="ECO:0000313" key="4">
    <source>
        <dbReference type="EMBL" id="GEN58034.1"/>
    </source>
</evidence>
<evidence type="ECO:0000256" key="2">
    <source>
        <dbReference type="SAM" id="Phobius"/>
    </source>
</evidence>
<keyword evidence="2" id="KW-0812">Transmembrane</keyword>
<dbReference type="InterPro" id="IPR029058">
    <property type="entry name" value="AB_hydrolase_fold"/>
</dbReference>
<name>A0A511X522_9BACI</name>